<dbReference type="Pfam" id="PF04828">
    <property type="entry name" value="GFA"/>
    <property type="match status" value="1"/>
</dbReference>
<dbReference type="InterPro" id="IPR006913">
    <property type="entry name" value="CENP-V/GFA"/>
</dbReference>
<organism evidence="6 7">
    <name type="scientific">Zhongshania aliphaticivorans</name>
    <dbReference type="NCBI Taxonomy" id="1470434"/>
    <lineage>
        <taxon>Bacteria</taxon>
        <taxon>Pseudomonadati</taxon>
        <taxon>Pseudomonadota</taxon>
        <taxon>Gammaproteobacteria</taxon>
        <taxon>Cellvibrionales</taxon>
        <taxon>Spongiibacteraceae</taxon>
        <taxon>Zhongshania</taxon>
    </lineage>
</organism>
<dbReference type="PANTHER" id="PTHR33337:SF40">
    <property type="entry name" value="CENP-V_GFA DOMAIN-CONTAINING PROTEIN-RELATED"/>
    <property type="match status" value="1"/>
</dbReference>
<sequence>MKGTCLCESVVIEASDVSDFEACHCGMCRRWGGGPFLGVHCKGNIVISGEEFVGRYASSEWAARGFCSQCGTHLFYHLKPTDEYVLPLGLFQDAGEFMFKQQIFIDKKPDYYAFANSTETLTEQQVFAQYGE</sequence>
<proteinExistence type="inferred from homology"/>
<feature type="domain" description="CENP-V/GFA" evidence="5">
    <location>
        <begin position="1"/>
        <end position="113"/>
    </location>
</feature>
<evidence type="ECO:0000256" key="1">
    <source>
        <dbReference type="ARBA" id="ARBA00005495"/>
    </source>
</evidence>
<keyword evidence="2" id="KW-0479">Metal-binding</keyword>
<evidence type="ECO:0000256" key="4">
    <source>
        <dbReference type="ARBA" id="ARBA00023239"/>
    </source>
</evidence>
<evidence type="ECO:0000313" key="6">
    <source>
        <dbReference type="EMBL" id="CAA0103764.1"/>
    </source>
</evidence>
<dbReference type="InterPro" id="IPR011057">
    <property type="entry name" value="Mss4-like_sf"/>
</dbReference>
<protein>
    <recommendedName>
        <fullName evidence="5">CENP-V/GFA domain-containing protein</fullName>
    </recommendedName>
</protein>
<name>A0A5S9PHY0_9GAMM</name>
<dbReference type="Gene3D" id="3.90.1590.10">
    <property type="entry name" value="glutathione-dependent formaldehyde- activating enzyme (gfa)"/>
    <property type="match status" value="1"/>
</dbReference>
<dbReference type="GO" id="GO:0016846">
    <property type="term" value="F:carbon-sulfur lyase activity"/>
    <property type="evidence" value="ECO:0007669"/>
    <property type="project" value="InterPro"/>
</dbReference>
<comment type="similarity">
    <text evidence="1">Belongs to the Gfa family.</text>
</comment>
<dbReference type="EMBL" id="CACSIM010000003">
    <property type="protein sequence ID" value="CAA0103764.1"/>
    <property type="molecule type" value="Genomic_DNA"/>
</dbReference>
<dbReference type="PROSITE" id="PS51891">
    <property type="entry name" value="CENP_V_GFA"/>
    <property type="match status" value="1"/>
</dbReference>
<dbReference type="SUPFAM" id="SSF51316">
    <property type="entry name" value="Mss4-like"/>
    <property type="match status" value="1"/>
</dbReference>
<evidence type="ECO:0000256" key="3">
    <source>
        <dbReference type="ARBA" id="ARBA00022833"/>
    </source>
</evidence>
<dbReference type="Proteomes" id="UP000439591">
    <property type="component" value="Unassembled WGS sequence"/>
</dbReference>
<evidence type="ECO:0000259" key="5">
    <source>
        <dbReference type="PROSITE" id="PS51891"/>
    </source>
</evidence>
<reference evidence="6 7" key="1">
    <citation type="submission" date="2019-11" db="EMBL/GenBank/DDBJ databases">
        <authorList>
            <person name="Holert J."/>
        </authorList>
    </citation>
    <scope>NUCLEOTIDE SEQUENCE [LARGE SCALE GENOMIC DNA]</scope>
    <source>
        <strain evidence="6">BC3_2A</strain>
    </source>
</reference>
<dbReference type="GO" id="GO:0046872">
    <property type="term" value="F:metal ion binding"/>
    <property type="evidence" value="ECO:0007669"/>
    <property type="project" value="UniProtKB-KW"/>
</dbReference>
<dbReference type="PANTHER" id="PTHR33337">
    <property type="entry name" value="GFA DOMAIN-CONTAINING PROTEIN"/>
    <property type="match status" value="1"/>
</dbReference>
<gene>
    <name evidence="6" type="ORF">KFEGEMFD_02049</name>
</gene>
<keyword evidence="4" id="KW-0456">Lyase</keyword>
<keyword evidence="3" id="KW-0862">Zinc</keyword>
<dbReference type="RefSeq" id="WP_235035683.1">
    <property type="nucleotide sequence ID" value="NZ_CACSIM010000003.1"/>
</dbReference>
<dbReference type="AlphaFoldDB" id="A0A5S9PHY0"/>
<evidence type="ECO:0000313" key="7">
    <source>
        <dbReference type="Proteomes" id="UP000439591"/>
    </source>
</evidence>
<accession>A0A5S9PHY0</accession>
<evidence type="ECO:0000256" key="2">
    <source>
        <dbReference type="ARBA" id="ARBA00022723"/>
    </source>
</evidence>